<name>A0A1W6LKK7_9BACT</name>
<gene>
    <name evidence="3" type="ORF">STSP1_00662</name>
</gene>
<keyword evidence="4" id="KW-1185">Reference proteome</keyword>
<dbReference type="EMBL" id="CP021023">
    <property type="protein sequence ID" value="ARN56286.1"/>
    <property type="molecule type" value="Genomic_DNA"/>
</dbReference>
<accession>A0A1W6LKK7</accession>
<dbReference type="AlphaFoldDB" id="A0A1W6LKK7"/>
<keyword evidence="2" id="KW-0732">Signal</keyword>
<feature type="chain" id="PRO_5013094415" description="F5/8 type C domain protein" evidence="2">
    <location>
        <begin position="20"/>
        <end position="758"/>
    </location>
</feature>
<evidence type="ECO:0000313" key="3">
    <source>
        <dbReference type="EMBL" id="ARN56286.1"/>
    </source>
</evidence>
<dbReference type="Gene3D" id="2.60.120.260">
    <property type="entry name" value="Galactose-binding domain-like"/>
    <property type="match status" value="1"/>
</dbReference>
<feature type="signal peptide" evidence="2">
    <location>
        <begin position="1"/>
        <end position="19"/>
    </location>
</feature>
<dbReference type="Proteomes" id="UP000193334">
    <property type="component" value="Chromosome"/>
</dbReference>
<protein>
    <recommendedName>
        <fullName evidence="5">F5/8 type C domain protein</fullName>
    </recommendedName>
</protein>
<dbReference type="RefSeq" id="WP_085754989.1">
    <property type="nucleotide sequence ID" value="NZ_CP021023.1"/>
</dbReference>
<proteinExistence type="predicted"/>
<sequence length="758" mass="86534" precursor="true">MKKFTQILFFAVIAANLPAAENLALNKSYTLVPEPNYHLTEDVGDYRQLTDGYIGKSWWYDKYRDKTVGWWHRALIDITFDLEKIEDVGNVLIYTTGGGKAGVEYLDYAVALVSSDGSDYSLCSINDTKGWTFDKDGFAEAKVFELDIGRKCRYVKLLVKTFTHAFFSDEIEVLAAEQDCPEPAGPVFVNSEAIDYAERLRQLGRNIESLEQSFKESEAEAHDFGQKITAYKKRLNVFEKDLGSYEELESLEKLFGKIRAEYLKAKHKTPWYCTSADPLDVLKFEDMPAGPNSISEMEYYLWQNEHDLAAFNIVNLSDKSLEFSIDLSPLKRGDDYIPSQAFMIPRRAVYVYSHNTGFFADPLVLQGSRSFEAAPGEVSQIFLEFNSKSLEAGEYSSAVLVQCENSKEKPKQILKTKIKIAGRKFPDNPDFKTCNWDYITGSSAFTNDIPELAAEDLKQHYLNVTAIHPSLFLHKISSKQSGTEIAVINPRLKKELQLRKHADFVLLLLGFGSGRENYFGEDMYSEEWGRKFGAYLRRLVEYMENRGYSYGDYAVYPYDERLHDDFIRTAEVIRKADPNINIYANCFANGLKDIRKAEGLVDVWCPPLGQAKEHPDWLEEIKGYDCEIWSYGSLSKTAYAQKRLDLSAPMNAAARGINGAGFWVYLDGKGGQFNDYKKISWGAVYNGRHPDFPKDAIYEPIVPSKRWQLWREGVEDAVALKGHQELLDEFMEKPPEEITSEYLMNLRKRADKKDSGKD</sequence>
<evidence type="ECO:0000256" key="1">
    <source>
        <dbReference type="SAM" id="Coils"/>
    </source>
</evidence>
<feature type="coiled-coil region" evidence="1">
    <location>
        <begin position="193"/>
        <end position="227"/>
    </location>
</feature>
<reference evidence="4" key="1">
    <citation type="submission" date="2017-04" db="EMBL/GenBank/DDBJ databases">
        <title>Comparative genomics and description of representatives of a novel lineage of planctomycetes thriving in anoxic sediments.</title>
        <authorList>
            <person name="Spring S."/>
            <person name="Bunk B."/>
            <person name="Sproer C."/>
        </authorList>
    </citation>
    <scope>NUCLEOTIDE SEQUENCE [LARGE SCALE GENOMIC DNA]</scope>
    <source>
        <strain evidence="4">ST-PulAB-D4</strain>
    </source>
</reference>
<dbReference type="STRING" id="1941349.STSP1_00662"/>
<dbReference type="KEGG" id="pbp:STSP1_00662"/>
<evidence type="ECO:0000313" key="4">
    <source>
        <dbReference type="Proteomes" id="UP000193334"/>
    </source>
</evidence>
<organism evidence="3 4">
    <name type="scientific">Sedimentisphaera salicampi</name>
    <dbReference type="NCBI Taxonomy" id="1941349"/>
    <lineage>
        <taxon>Bacteria</taxon>
        <taxon>Pseudomonadati</taxon>
        <taxon>Planctomycetota</taxon>
        <taxon>Phycisphaerae</taxon>
        <taxon>Sedimentisphaerales</taxon>
        <taxon>Sedimentisphaeraceae</taxon>
        <taxon>Sedimentisphaera</taxon>
    </lineage>
</organism>
<evidence type="ECO:0008006" key="5">
    <source>
        <dbReference type="Google" id="ProtNLM"/>
    </source>
</evidence>
<evidence type="ECO:0000256" key="2">
    <source>
        <dbReference type="SAM" id="SignalP"/>
    </source>
</evidence>
<keyword evidence="1" id="KW-0175">Coiled coil</keyword>